<dbReference type="GO" id="GO:0016757">
    <property type="term" value="F:glycosyltransferase activity"/>
    <property type="evidence" value="ECO:0007669"/>
    <property type="project" value="InterPro"/>
</dbReference>
<gene>
    <name evidence="2" type="ORF">WM40_04905</name>
</gene>
<dbReference type="STRING" id="28092.WM40_04905"/>
<dbReference type="PATRIC" id="fig|28092.6.peg.1163"/>
<dbReference type="OrthoDB" id="433681at2"/>
<evidence type="ECO:0000313" key="3">
    <source>
        <dbReference type="Proteomes" id="UP000033618"/>
    </source>
</evidence>
<feature type="domain" description="Glycosyltransferase subfamily 4-like N-terminal" evidence="1">
    <location>
        <begin position="16"/>
        <end position="179"/>
    </location>
</feature>
<reference evidence="2 3" key="1">
    <citation type="submission" date="2015-03" db="EMBL/GenBank/DDBJ databases">
        <title>Draft Genome Sequence of Burkholderia andropogonis type strain ICMP2807, isolated from Sorghum bicolor.</title>
        <authorList>
            <person name="Lopes-Santos L."/>
            <person name="Castro D.B."/>
            <person name="Ottoboni L.M."/>
            <person name="Park D."/>
            <person name="Weirc B.S."/>
            <person name="Destefano S.A."/>
        </authorList>
    </citation>
    <scope>NUCLEOTIDE SEQUENCE [LARGE SCALE GENOMIC DNA]</scope>
    <source>
        <strain evidence="2 3">ICMP2807</strain>
    </source>
</reference>
<dbReference type="CDD" id="cd03801">
    <property type="entry name" value="GT4_PimA-like"/>
    <property type="match status" value="1"/>
</dbReference>
<protein>
    <recommendedName>
        <fullName evidence="1">Glycosyltransferase subfamily 4-like N-terminal domain-containing protein</fullName>
    </recommendedName>
</protein>
<dbReference type="RefSeq" id="WP_046152281.1">
    <property type="nucleotide sequence ID" value="NZ_CADFGU010000005.1"/>
</dbReference>
<dbReference type="PANTHER" id="PTHR12526">
    <property type="entry name" value="GLYCOSYLTRANSFERASE"/>
    <property type="match status" value="1"/>
</dbReference>
<organism evidence="2 3">
    <name type="scientific">Robbsia andropogonis</name>
    <dbReference type="NCBI Taxonomy" id="28092"/>
    <lineage>
        <taxon>Bacteria</taxon>
        <taxon>Pseudomonadati</taxon>
        <taxon>Pseudomonadota</taxon>
        <taxon>Betaproteobacteria</taxon>
        <taxon>Burkholderiales</taxon>
        <taxon>Burkholderiaceae</taxon>
        <taxon>Robbsia</taxon>
    </lineage>
</organism>
<sequence>MKILMSIHHTLDKHAGAAGVTWKLAEAFREQGHEVDLFTFDSLGKHASRFGAILFPWHVLFHVMRHPEYEVLDLSSGDGWIVNMLKRFGWRKHTVSVTRSHGLEHVVHEQFVENCKKGEQKKSWKYPIYHGGYRLWEVAMSFRHADAGLFLNQADREYAVTKLGVRRDRAILVENGVDTVFVQRAAATLTALQTKAAVTSTAMHVDSAASSTDPAMKDVAPRHIAFIGSNIFRKGITYFKAATLQVMQRYPDIRIAFIGTGDKTGIDGILKDYPAALHARIAVIPRYQNHALPELLDGYGILGLTSISEGFSLVGVEAMASGLVPVCSRIPGPTEYISDERNGLLVEARNTAQLVAAFTRLIEDDALWQRLHLAALQTCERFSWQRIAVQQLSLFASLAKGLGR</sequence>
<dbReference type="Gene3D" id="3.40.50.2000">
    <property type="entry name" value="Glycogen Phosphorylase B"/>
    <property type="match status" value="2"/>
</dbReference>
<comment type="caution">
    <text evidence="2">The sequence shown here is derived from an EMBL/GenBank/DDBJ whole genome shotgun (WGS) entry which is preliminary data.</text>
</comment>
<dbReference type="InterPro" id="IPR028098">
    <property type="entry name" value="Glyco_trans_4-like_N"/>
</dbReference>
<dbReference type="Pfam" id="PF13439">
    <property type="entry name" value="Glyco_transf_4"/>
    <property type="match status" value="1"/>
</dbReference>
<dbReference type="AlphaFoldDB" id="A0A0F5K5A5"/>
<keyword evidence="3" id="KW-1185">Reference proteome</keyword>
<name>A0A0F5K5A5_9BURK</name>
<proteinExistence type="predicted"/>
<dbReference type="Pfam" id="PF13692">
    <property type="entry name" value="Glyco_trans_1_4"/>
    <property type="match status" value="1"/>
</dbReference>
<dbReference type="SUPFAM" id="SSF53756">
    <property type="entry name" value="UDP-Glycosyltransferase/glycogen phosphorylase"/>
    <property type="match status" value="1"/>
</dbReference>
<evidence type="ECO:0000313" key="2">
    <source>
        <dbReference type="EMBL" id="KKB64722.1"/>
    </source>
</evidence>
<evidence type="ECO:0000259" key="1">
    <source>
        <dbReference type="Pfam" id="PF13439"/>
    </source>
</evidence>
<accession>A0A0F5K5A5</accession>
<dbReference type="Proteomes" id="UP000033618">
    <property type="component" value="Unassembled WGS sequence"/>
</dbReference>
<dbReference type="EMBL" id="LAQU01000003">
    <property type="protein sequence ID" value="KKB64722.1"/>
    <property type="molecule type" value="Genomic_DNA"/>
</dbReference>